<proteinExistence type="predicted"/>
<name>A0ACC3BIK0_PYRYE</name>
<evidence type="ECO:0000313" key="1">
    <source>
        <dbReference type="EMBL" id="KAK1857600.1"/>
    </source>
</evidence>
<evidence type="ECO:0000313" key="2">
    <source>
        <dbReference type="Proteomes" id="UP000798662"/>
    </source>
</evidence>
<accession>A0ACC3BIK0</accession>
<comment type="caution">
    <text evidence="1">The sequence shown here is derived from an EMBL/GenBank/DDBJ whole genome shotgun (WGS) entry which is preliminary data.</text>
</comment>
<keyword evidence="2" id="KW-1185">Reference proteome</keyword>
<dbReference type="EMBL" id="CM020618">
    <property type="protein sequence ID" value="KAK1857600.1"/>
    <property type="molecule type" value="Genomic_DNA"/>
</dbReference>
<protein>
    <submittedName>
        <fullName evidence="1">Uncharacterized protein</fullName>
    </submittedName>
</protein>
<sequence length="454" mass="46827">MGIHDPPAVAFPRVVQRKSATVNAARFTASADAKVRGIAFRAPVSPFLLSVATVRPADIVRAAGAGGGAPRALAPITPPLPTTTPVDTLYVPRKAAERRAPDCLAAPPIAAGFYFPLEAGDVFEVTLHVVGGPYAAVQQLLSAADKREMCSPRLVARIRVDGTDLGAVVPVGSLGDLPLADQEHTLRGYVTKDGAVGGTGSRPLRVADHPAGAPTTARADAVGTIRVEAYVEWAAPVAVGRAPKRRRMGWTPRRRGAVQARGEPPKEDEAPCGDGGGGSSDCGSTGTDPDYDPRSDALARPWGRQQAAADGRVAATLDVPMEAHSRLVPGLSWTVYHRPRAFFHHHSLTDEAGRPLLVSSRWAQASAITAVTAKAEEGDAGGGGGERDKHPTGTANDDTVIDDEDDDEEVVIVEPGHPGHMAARGRTGAPAGAASETSTAGGLGDRVAPAGGSA</sequence>
<dbReference type="Proteomes" id="UP000798662">
    <property type="component" value="Chromosome 1"/>
</dbReference>
<gene>
    <name evidence="1" type="ORF">I4F81_000216</name>
</gene>
<organism evidence="1 2">
    <name type="scientific">Pyropia yezoensis</name>
    <name type="common">Susabi-nori</name>
    <name type="synonym">Porphyra yezoensis</name>
    <dbReference type="NCBI Taxonomy" id="2788"/>
    <lineage>
        <taxon>Eukaryota</taxon>
        <taxon>Rhodophyta</taxon>
        <taxon>Bangiophyceae</taxon>
        <taxon>Bangiales</taxon>
        <taxon>Bangiaceae</taxon>
        <taxon>Pyropia</taxon>
    </lineage>
</organism>
<reference evidence="1" key="1">
    <citation type="submission" date="2019-11" db="EMBL/GenBank/DDBJ databases">
        <title>Nori genome reveals adaptations in red seaweeds to the harsh intertidal environment.</title>
        <authorList>
            <person name="Wang D."/>
            <person name="Mao Y."/>
        </authorList>
    </citation>
    <scope>NUCLEOTIDE SEQUENCE</scope>
    <source>
        <tissue evidence="1">Gametophyte</tissue>
    </source>
</reference>